<evidence type="ECO:0000256" key="1">
    <source>
        <dbReference type="ARBA" id="ARBA00022630"/>
    </source>
</evidence>
<evidence type="ECO:0000313" key="6">
    <source>
        <dbReference type="Proteomes" id="UP000321046"/>
    </source>
</evidence>
<keyword evidence="2" id="KW-0560">Oxidoreductase</keyword>
<dbReference type="InterPro" id="IPR013785">
    <property type="entry name" value="Aldolase_TIM"/>
</dbReference>
<dbReference type="AlphaFoldDB" id="A0A5C6X6A7"/>
<feature type="domain" description="NADH:flavin oxidoreductase/NADH oxidase N-terminal" evidence="4">
    <location>
        <begin position="23"/>
        <end position="340"/>
    </location>
</feature>
<evidence type="ECO:0000313" key="5">
    <source>
        <dbReference type="EMBL" id="TXD32131.1"/>
    </source>
</evidence>
<feature type="region of interest" description="Disordered" evidence="3">
    <location>
        <begin position="333"/>
        <end position="353"/>
    </location>
</feature>
<dbReference type="PANTHER" id="PTHR43656">
    <property type="entry name" value="BINDING OXIDOREDUCTASE, PUTATIVE (AFU_ORTHOLOGUE AFUA_2G08260)-RELATED"/>
    <property type="match status" value="1"/>
</dbReference>
<dbReference type="RefSeq" id="WP_146976812.1">
    <property type="nucleotide sequence ID" value="NZ_VOSL01000139.1"/>
</dbReference>
<accession>A0A5C6X6A7</accession>
<dbReference type="GO" id="GO:0016491">
    <property type="term" value="F:oxidoreductase activity"/>
    <property type="evidence" value="ECO:0007669"/>
    <property type="project" value="UniProtKB-KW"/>
</dbReference>
<dbReference type="OrthoDB" id="9784632at2"/>
<protein>
    <submittedName>
        <fullName evidence="5">NADH:flavin oxidoreductase</fullName>
    </submittedName>
</protein>
<dbReference type="Gene3D" id="3.20.20.70">
    <property type="entry name" value="Aldolase class I"/>
    <property type="match status" value="1"/>
</dbReference>
<dbReference type="Pfam" id="PF00724">
    <property type="entry name" value="Oxidored_FMN"/>
    <property type="match status" value="1"/>
</dbReference>
<comment type="caution">
    <text evidence="5">The sequence shown here is derived from an EMBL/GenBank/DDBJ whole genome shotgun (WGS) entry which is preliminary data.</text>
</comment>
<name>A0A5C6X6A7_9DELT</name>
<dbReference type="EMBL" id="VOSL01000139">
    <property type="protein sequence ID" value="TXD32131.1"/>
    <property type="molecule type" value="Genomic_DNA"/>
</dbReference>
<proteinExistence type="predicted"/>
<evidence type="ECO:0000256" key="2">
    <source>
        <dbReference type="ARBA" id="ARBA00023002"/>
    </source>
</evidence>
<dbReference type="GO" id="GO:0010181">
    <property type="term" value="F:FMN binding"/>
    <property type="evidence" value="ECO:0007669"/>
    <property type="project" value="InterPro"/>
</dbReference>
<evidence type="ECO:0000256" key="3">
    <source>
        <dbReference type="SAM" id="MobiDB-lite"/>
    </source>
</evidence>
<organism evidence="5 6">
    <name type="scientific">Lujinxingia vulgaris</name>
    <dbReference type="NCBI Taxonomy" id="2600176"/>
    <lineage>
        <taxon>Bacteria</taxon>
        <taxon>Deltaproteobacteria</taxon>
        <taxon>Bradymonadales</taxon>
        <taxon>Lujinxingiaceae</taxon>
        <taxon>Lujinxingia</taxon>
    </lineage>
</organism>
<dbReference type="CDD" id="cd02803">
    <property type="entry name" value="OYE_like_FMN_family"/>
    <property type="match status" value="1"/>
</dbReference>
<dbReference type="PANTHER" id="PTHR43656:SF2">
    <property type="entry name" value="BINDING OXIDOREDUCTASE, PUTATIVE (AFU_ORTHOLOGUE AFUA_2G08260)-RELATED"/>
    <property type="match status" value="1"/>
</dbReference>
<sequence>MSTHTLPNPLPAPNISDATRERIFSPLRFRGGRQAQNRLWLAPLTNQSSHDDGSLSDDELGFLEARAAGGFSVIESCATHVALDGQGWPGEFGIFDDRLIGDWKRVADAVHAHDALLIPQIFHAGERANTEASGQQAWSASAHAERDVRAATEEDIARVIDDFAQATRRAFEAGADGVELHGAHGYLLCQFLSHTRNARTDRWGGSLQGRSRLIREVMQACRAQVPDDFIIGVRLSPEDFGSTIGIDIDESIQTARWLVDDGAQFIHISLWDVFQPSKKYPDTHPLTLFREALPGDIPLITAGHIWSLDDALVTLERGADAIALGRSAIANPDWPRQARQPDFEPRRPPLSPEELRDRALGPVFVNYMRNWKGFVS</sequence>
<dbReference type="InterPro" id="IPR051799">
    <property type="entry name" value="NADH_flavin_oxidoreductase"/>
</dbReference>
<dbReference type="InterPro" id="IPR001155">
    <property type="entry name" value="OxRdtase_FMN_N"/>
</dbReference>
<reference evidence="5 6" key="1">
    <citation type="submission" date="2019-08" db="EMBL/GenBank/DDBJ databases">
        <title>Bradymonadales sp. TMQ2.</title>
        <authorList>
            <person name="Liang Q."/>
        </authorList>
    </citation>
    <scope>NUCLEOTIDE SEQUENCE [LARGE SCALE GENOMIC DNA]</scope>
    <source>
        <strain evidence="5 6">TMQ2</strain>
    </source>
</reference>
<dbReference type="Proteomes" id="UP000321046">
    <property type="component" value="Unassembled WGS sequence"/>
</dbReference>
<dbReference type="SUPFAM" id="SSF51395">
    <property type="entry name" value="FMN-linked oxidoreductases"/>
    <property type="match status" value="1"/>
</dbReference>
<evidence type="ECO:0000259" key="4">
    <source>
        <dbReference type="Pfam" id="PF00724"/>
    </source>
</evidence>
<gene>
    <name evidence="5" type="ORF">FRC96_18830</name>
</gene>
<feature type="compositionally biased region" description="Basic and acidic residues" evidence="3">
    <location>
        <begin position="339"/>
        <end position="353"/>
    </location>
</feature>
<keyword evidence="1" id="KW-0285">Flavoprotein</keyword>